<feature type="compositionally biased region" description="Pro residues" evidence="1">
    <location>
        <begin position="257"/>
        <end position="268"/>
    </location>
</feature>
<dbReference type="Proteomes" id="UP000275078">
    <property type="component" value="Unassembled WGS sequence"/>
</dbReference>
<name>A0A3N4HFI1_ASCIM</name>
<reference evidence="2 3" key="1">
    <citation type="journal article" date="2018" name="Nat. Ecol. Evol.">
        <title>Pezizomycetes genomes reveal the molecular basis of ectomycorrhizal truffle lifestyle.</title>
        <authorList>
            <person name="Murat C."/>
            <person name="Payen T."/>
            <person name="Noel B."/>
            <person name="Kuo A."/>
            <person name="Morin E."/>
            <person name="Chen J."/>
            <person name="Kohler A."/>
            <person name="Krizsan K."/>
            <person name="Balestrini R."/>
            <person name="Da Silva C."/>
            <person name="Montanini B."/>
            <person name="Hainaut M."/>
            <person name="Levati E."/>
            <person name="Barry K.W."/>
            <person name="Belfiori B."/>
            <person name="Cichocki N."/>
            <person name="Clum A."/>
            <person name="Dockter R.B."/>
            <person name="Fauchery L."/>
            <person name="Guy J."/>
            <person name="Iotti M."/>
            <person name="Le Tacon F."/>
            <person name="Lindquist E.A."/>
            <person name="Lipzen A."/>
            <person name="Malagnac F."/>
            <person name="Mello A."/>
            <person name="Molinier V."/>
            <person name="Miyauchi S."/>
            <person name="Poulain J."/>
            <person name="Riccioni C."/>
            <person name="Rubini A."/>
            <person name="Sitrit Y."/>
            <person name="Splivallo R."/>
            <person name="Traeger S."/>
            <person name="Wang M."/>
            <person name="Zifcakova L."/>
            <person name="Wipf D."/>
            <person name="Zambonelli A."/>
            <person name="Paolocci F."/>
            <person name="Nowrousian M."/>
            <person name="Ottonello S."/>
            <person name="Baldrian P."/>
            <person name="Spatafora J.W."/>
            <person name="Henrissat B."/>
            <person name="Nagy L.G."/>
            <person name="Aury J.M."/>
            <person name="Wincker P."/>
            <person name="Grigoriev I.V."/>
            <person name="Bonfante P."/>
            <person name="Martin F.M."/>
        </authorList>
    </citation>
    <scope>NUCLEOTIDE SEQUENCE [LARGE SCALE GENOMIC DNA]</scope>
    <source>
        <strain evidence="2 3">RN42</strain>
    </source>
</reference>
<protein>
    <submittedName>
        <fullName evidence="2">Uncharacterized protein</fullName>
    </submittedName>
</protein>
<organism evidence="2 3">
    <name type="scientific">Ascobolus immersus RN42</name>
    <dbReference type="NCBI Taxonomy" id="1160509"/>
    <lineage>
        <taxon>Eukaryota</taxon>
        <taxon>Fungi</taxon>
        <taxon>Dikarya</taxon>
        <taxon>Ascomycota</taxon>
        <taxon>Pezizomycotina</taxon>
        <taxon>Pezizomycetes</taxon>
        <taxon>Pezizales</taxon>
        <taxon>Ascobolaceae</taxon>
        <taxon>Ascobolus</taxon>
    </lineage>
</organism>
<feature type="region of interest" description="Disordered" evidence="1">
    <location>
        <begin position="110"/>
        <end position="272"/>
    </location>
</feature>
<feature type="compositionally biased region" description="Low complexity" evidence="1">
    <location>
        <begin position="371"/>
        <end position="392"/>
    </location>
</feature>
<feature type="compositionally biased region" description="Acidic residues" evidence="1">
    <location>
        <begin position="199"/>
        <end position="214"/>
    </location>
</feature>
<accession>A0A3N4HFI1</accession>
<sequence>MPDGQKTLAKKIYLTYERYRSKTSPTGVDLNFVRDYLTITDVYILLDILDSSLTNPPLLESFRLPRSFSHYTPSELQTAIERFRQLSITQYTIFRARRAVNRQEEELLANQPVPPVQPDLYAAPITGGSRLSRTPPRTRATSSLTPIPPSLVLSQIDSSSEEPKSEEAEHHQSIDHSPSIAEETSQEVSIKQEAHPSSDEEDPQQANPADEDDETTFHSLGGAEPHSTELVHYRDPFSSERDHSATPETPLRHRRLLPPPPACSPPAAPASVDVLTDPEFADYSTLTDAPEEVVPEQDPVSTVGLRRGYGLFEPLNWDDPADQDLPDVPKLEPVVQPPPVQHLLTFRPYIASTDVFRLPIDIDSRPRDYSSDSSSSSSDSSDSSKSAGKSPSINGRRNTASLTPRTPTPPPPPEDPPNNDPDPENPGPDIMPTTFPAKWNLKAIYKFKGEDGSELRSLDSSFKSLCIAQGLPVYQGGTVTGDEDHSYTAVEAATPGSKANYTYGKRVMADLMNTFPAGSNAHRWFVTYMESDKPAPNSSQATQVSLTVQEISLYDLLATEYNPDNDVATAYAELTRLRWDPFGVPTTTVETFRSQLNSLFTRAEINSWPVKRRHIIEAVPD</sequence>
<keyword evidence="3" id="KW-1185">Reference proteome</keyword>
<feature type="compositionally biased region" description="Basic and acidic residues" evidence="1">
    <location>
        <begin position="226"/>
        <end position="245"/>
    </location>
</feature>
<dbReference type="EMBL" id="ML120015">
    <property type="protein sequence ID" value="RPA70910.1"/>
    <property type="molecule type" value="Genomic_DNA"/>
</dbReference>
<dbReference type="STRING" id="1160509.A0A3N4HFI1"/>
<dbReference type="OrthoDB" id="5425140at2759"/>
<feature type="compositionally biased region" description="Pro residues" evidence="1">
    <location>
        <begin position="406"/>
        <end position="426"/>
    </location>
</feature>
<evidence type="ECO:0000313" key="3">
    <source>
        <dbReference type="Proteomes" id="UP000275078"/>
    </source>
</evidence>
<proteinExistence type="predicted"/>
<feature type="compositionally biased region" description="Polar residues" evidence="1">
    <location>
        <begin position="393"/>
        <end position="402"/>
    </location>
</feature>
<gene>
    <name evidence="2" type="ORF">BJ508DRAFT_336631</name>
</gene>
<evidence type="ECO:0000256" key="1">
    <source>
        <dbReference type="SAM" id="MobiDB-lite"/>
    </source>
</evidence>
<dbReference type="AlphaFoldDB" id="A0A3N4HFI1"/>
<evidence type="ECO:0000313" key="2">
    <source>
        <dbReference type="EMBL" id="RPA70910.1"/>
    </source>
</evidence>
<feature type="compositionally biased region" description="Basic and acidic residues" evidence="1">
    <location>
        <begin position="161"/>
        <end position="174"/>
    </location>
</feature>
<feature type="region of interest" description="Disordered" evidence="1">
    <location>
        <begin position="363"/>
        <end position="433"/>
    </location>
</feature>